<proteinExistence type="inferred from homology"/>
<evidence type="ECO:0000256" key="7">
    <source>
        <dbReference type="ARBA" id="ARBA00023027"/>
    </source>
</evidence>
<protein>
    <recommendedName>
        <fullName evidence="3">prephenate dehydrogenase</fullName>
        <ecNumber evidence="3">1.3.1.12</ecNumber>
    </recommendedName>
</protein>
<evidence type="ECO:0000256" key="9">
    <source>
        <dbReference type="ARBA" id="ARBA00049260"/>
    </source>
</evidence>
<organism evidence="11">
    <name type="scientific">Candidatus Kentrum sp. LPFa</name>
    <dbReference type="NCBI Taxonomy" id="2126335"/>
    <lineage>
        <taxon>Bacteria</taxon>
        <taxon>Pseudomonadati</taxon>
        <taxon>Pseudomonadota</taxon>
        <taxon>Gammaproteobacteria</taxon>
        <taxon>Candidatus Kentrum</taxon>
    </lineage>
</organism>
<dbReference type="PROSITE" id="PS51176">
    <property type="entry name" value="PDH_ADH"/>
    <property type="match status" value="1"/>
</dbReference>
<keyword evidence="5" id="KW-0028">Amino-acid biosynthesis</keyword>
<reference evidence="11" key="1">
    <citation type="submission" date="2019-02" db="EMBL/GenBank/DDBJ databases">
        <authorList>
            <person name="Gruber-Vodicka R. H."/>
            <person name="Seah K. B. B."/>
        </authorList>
    </citation>
    <scope>NUCLEOTIDE SEQUENCE</scope>
    <source>
        <strain evidence="11">BECK_S313</strain>
    </source>
</reference>
<keyword evidence="4" id="KW-0827">Tyrosine biosynthesis</keyword>
<comment type="catalytic activity">
    <reaction evidence="9">
        <text>prephenate + NAD(+) = 3-(4-hydroxyphenyl)pyruvate + CO2 + NADH</text>
        <dbReference type="Rhea" id="RHEA:13869"/>
        <dbReference type="ChEBI" id="CHEBI:16526"/>
        <dbReference type="ChEBI" id="CHEBI:29934"/>
        <dbReference type="ChEBI" id="CHEBI:36242"/>
        <dbReference type="ChEBI" id="CHEBI:57540"/>
        <dbReference type="ChEBI" id="CHEBI:57945"/>
        <dbReference type="EC" id="1.3.1.12"/>
    </reaction>
</comment>
<dbReference type="GO" id="GO:0008977">
    <property type="term" value="F:prephenate dehydrogenase (NAD+) activity"/>
    <property type="evidence" value="ECO:0007669"/>
    <property type="project" value="UniProtKB-EC"/>
</dbReference>
<comment type="similarity">
    <text evidence="2">Belongs to the prephenate/arogenate dehydrogenase family.</text>
</comment>
<feature type="domain" description="Prephenate/arogenate dehydrogenase" evidence="10">
    <location>
        <begin position="8"/>
        <end position="290"/>
    </location>
</feature>
<name>A0A450WMC8_9GAMM</name>
<evidence type="ECO:0000256" key="2">
    <source>
        <dbReference type="ARBA" id="ARBA00007964"/>
    </source>
</evidence>
<dbReference type="SUPFAM" id="SSF48179">
    <property type="entry name" value="6-phosphogluconate dehydrogenase C-terminal domain-like"/>
    <property type="match status" value="1"/>
</dbReference>
<dbReference type="InterPro" id="IPR036291">
    <property type="entry name" value="NAD(P)-bd_dom_sf"/>
</dbReference>
<dbReference type="Gene3D" id="1.10.3660.10">
    <property type="entry name" value="6-phosphogluconate dehydrogenase C-terminal like domain"/>
    <property type="match status" value="1"/>
</dbReference>
<evidence type="ECO:0000313" key="11">
    <source>
        <dbReference type="EMBL" id="VFK18203.1"/>
    </source>
</evidence>
<dbReference type="InterPro" id="IPR050812">
    <property type="entry name" value="Preph/Arog_dehydrog"/>
</dbReference>
<dbReference type="EMBL" id="CAADFK010000136">
    <property type="protein sequence ID" value="VFK18203.1"/>
    <property type="molecule type" value="Genomic_DNA"/>
</dbReference>
<keyword evidence="8" id="KW-0057">Aromatic amino acid biosynthesis</keyword>
<dbReference type="PANTHER" id="PTHR21363">
    <property type="entry name" value="PREPHENATE DEHYDROGENASE"/>
    <property type="match status" value="1"/>
</dbReference>
<dbReference type="GO" id="GO:0070403">
    <property type="term" value="F:NAD+ binding"/>
    <property type="evidence" value="ECO:0007669"/>
    <property type="project" value="InterPro"/>
</dbReference>
<dbReference type="Pfam" id="PF02153">
    <property type="entry name" value="PDH_N"/>
    <property type="match status" value="1"/>
</dbReference>
<comment type="pathway">
    <text evidence="1">Amino-acid biosynthesis; L-tyrosine biosynthesis; (4-hydroxyphenyl)pyruvate from prephenate (NAD(+) route): step 1/1.</text>
</comment>
<evidence type="ECO:0000256" key="4">
    <source>
        <dbReference type="ARBA" id="ARBA00022498"/>
    </source>
</evidence>
<dbReference type="Pfam" id="PF20463">
    <property type="entry name" value="PDH_C"/>
    <property type="match status" value="1"/>
</dbReference>
<dbReference type="SUPFAM" id="SSF51735">
    <property type="entry name" value="NAD(P)-binding Rossmann-fold domains"/>
    <property type="match status" value="1"/>
</dbReference>
<dbReference type="InterPro" id="IPR003099">
    <property type="entry name" value="Prephen_DH"/>
</dbReference>
<evidence type="ECO:0000256" key="8">
    <source>
        <dbReference type="ARBA" id="ARBA00023141"/>
    </source>
</evidence>
<dbReference type="FunFam" id="1.10.3660.10:FF:000003">
    <property type="entry name" value="Prephenate dehydrogenase"/>
    <property type="match status" value="1"/>
</dbReference>
<dbReference type="FunFam" id="3.40.50.720:FF:000208">
    <property type="entry name" value="Prephenate dehydrogenase"/>
    <property type="match status" value="1"/>
</dbReference>
<dbReference type="InterPro" id="IPR008927">
    <property type="entry name" value="6-PGluconate_DH-like_C_sf"/>
</dbReference>
<accession>A0A450WMC8</accession>
<dbReference type="Gene3D" id="3.40.50.720">
    <property type="entry name" value="NAD(P)-binding Rossmann-like Domain"/>
    <property type="match status" value="1"/>
</dbReference>
<keyword evidence="7" id="KW-0520">NAD</keyword>
<keyword evidence="6" id="KW-0560">Oxidoreductase</keyword>
<evidence type="ECO:0000256" key="1">
    <source>
        <dbReference type="ARBA" id="ARBA00005067"/>
    </source>
</evidence>
<dbReference type="AlphaFoldDB" id="A0A450WMC8"/>
<evidence type="ECO:0000256" key="5">
    <source>
        <dbReference type="ARBA" id="ARBA00022605"/>
    </source>
</evidence>
<evidence type="ECO:0000259" key="10">
    <source>
        <dbReference type="PROSITE" id="PS51176"/>
    </source>
</evidence>
<sequence>MTIDMEIHTLCIIGVGAIGGSLARALREADACQRIVGCGRGRPNLERALALGVIDRFETDVAKAVVDADMIVVTVPLGAMESVFRAMVGRLASNAVITDGGSAKRSVLAAARAAFGEIPANLVPAHPIAGTEKSGVEASSTSLFQGHRVIITPVPETDPTALARVRAMWQTAGAEIVEMDAARHDKILAATSHLPHILAYAMVDVLRKMDGEGGILRCTAGGFRDFSRLAASDPQMWADICLANADAIIPLLEDFDSQLKSITDAICAGEGESLKALFARAVEYRGRQYG</sequence>
<evidence type="ECO:0000256" key="3">
    <source>
        <dbReference type="ARBA" id="ARBA00012068"/>
    </source>
</evidence>
<gene>
    <name evidence="11" type="ORF">BECKLPF1236B_GA0070989_11365</name>
</gene>
<evidence type="ECO:0000256" key="6">
    <source>
        <dbReference type="ARBA" id="ARBA00023002"/>
    </source>
</evidence>
<dbReference type="EC" id="1.3.1.12" evidence="3"/>
<dbReference type="PANTHER" id="PTHR21363:SF0">
    <property type="entry name" value="PREPHENATE DEHYDROGENASE [NADP(+)]"/>
    <property type="match status" value="1"/>
</dbReference>
<dbReference type="GO" id="GO:0004665">
    <property type="term" value="F:prephenate dehydrogenase (NADP+) activity"/>
    <property type="evidence" value="ECO:0007669"/>
    <property type="project" value="InterPro"/>
</dbReference>
<dbReference type="InterPro" id="IPR046825">
    <property type="entry name" value="PDH_C"/>
</dbReference>
<dbReference type="InterPro" id="IPR046826">
    <property type="entry name" value="PDH_N"/>
</dbReference>
<dbReference type="GO" id="GO:0006571">
    <property type="term" value="P:tyrosine biosynthetic process"/>
    <property type="evidence" value="ECO:0007669"/>
    <property type="project" value="UniProtKB-KW"/>
</dbReference>